<organism evidence="2 3">
    <name type="scientific">Citricoccus parietis</name>
    <dbReference type="NCBI Taxonomy" id="592307"/>
    <lineage>
        <taxon>Bacteria</taxon>
        <taxon>Bacillati</taxon>
        <taxon>Actinomycetota</taxon>
        <taxon>Actinomycetes</taxon>
        <taxon>Micrococcales</taxon>
        <taxon>Micrococcaceae</taxon>
        <taxon>Citricoccus</taxon>
    </lineage>
</organism>
<reference evidence="2 3" key="1">
    <citation type="submission" date="2024-09" db="EMBL/GenBank/DDBJ databases">
        <authorList>
            <person name="Sun Q."/>
            <person name="Mori K."/>
        </authorList>
    </citation>
    <scope>NUCLEOTIDE SEQUENCE [LARGE SCALE GENOMIC DNA]</scope>
    <source>
        <strain evidence="2 3">CCM 7609</strain>
    </source>
</reference>
<protein>
    <submittedName>
        <fullName evidence="2">Uncharacterized protein</fullName>
    </submittedName>
</protein>
<gene>
    <name evidence="2" type="ORF">ACFFX0_14715</name>
</gene>
<evidence type="ECO:0000313" key="2">
    <source>
        <dbReference type="EMBL" id="MFB9072380.1"/>
    </source>
</evidence>
<evidence type="ECO:0000256" key="1">
    <source>
        <dbReference type="SAM" id="MobiDB-lite"/>
    </source>
</evidence>
<feature type="region of interest" description="Disordered" evidence="1">
    <location>
        <begin position="28"/>
        <end position="68"/>
    </location>
</feature>
<name>A0ABV5G0D1_9MICC</name>
<proteinExistence type="predicted"/>
<dbReference type="Proteomes" id="UP001589575">
    <property type="component" value="Unassembled WGS sequence"/>
</dbReference>
<sequence>MPLTWPGSAPTCSGRGTIHGWMARPCRPSAARAGTASPWPSCGTWKPVGPGRNEPIGPRGLRSGTMNPALESVATRIRNLGTSGGFA</sequence>
<comment type="caution">
    <text evidence="2">The sequence shown here is derived from an EMBL/GenBank/DDBJ whole genome shotgun (WGS) entry which is preliminary data.</text>
</comment>
<accession>A0ABV5G0D1</accession>
<dbReference type="EMBL" id="JBHMFI010000001">
    <property type="protein sequence ID" value="MFB9072380.1"/>
    <property type="molecule type" value="Genomic_DNA"/>
</dbReference>
<evidence type="ECO:0000313" key="3">
    <source>
        <dbReference type="Proteomes" id="UP001589575"/>
    </source>
</evidence>
<keyword evidence="3" id="KW-1185">Reference proteome</keyword>